<feature type="region of interest" description="Disordered" evidence="1">
    <location>
        <begin position="13"/>
        <end position="42"/>
    </location>
</feature>
<evidence type="ECO:0000313" key="2">
    <source>
        <dbReference type="EMBL" id="KAL0948725.1"/>
    </source>
</evidence>
<accession>A0ABR3IZC7</accession>
<gene>
    <name evidence="2" type="ORF">HGRIS_008859</name>
</gene>
<protein>
    <submittedName>
        <fullName evidence="2">Uncharacterized protein</fullName>
    </submittedName>
</protein>
<organism evidence="2 3">
    <name type="scientific">Hohenbuehelia grisea</name>
    <dbReference type="NCBI Taxonomy" id="104357"/>
    <lineage>
        <taxon>Eukaryota</taxon>
        <taxon>Fungi</taxon>
        <taxon>Dikarya</taxon>
        <taxon>Basidiomycota</taxon>
        <taxon>Agaricomycotina</taxon>
        <taxon>Agaricomycetes</taxon>
        <taxon>Agaricomycetidae</taxon>
        <taxon>Agaricales</taxon>
        <taxon>Pleurotineae</taxon>
        <taxon>Pleurotaceae</taxon>
        <taxon>Hohenbuehelia</taxon>
    </lineage>
</organism>
<reference evidence="3" key="1">
    <citation type="submission" date="2024-06" db="EMBL/GenBank/DDBJ databases">
        <title>Multi-omics analyses provide insights into the biosynthesis of the anticancer antibiotic pleurotin in Hohenbuehelia grisea.</title>
        <authorList>
            <person name="Weaver J.A."/>
            <person name="Alberti F."/>
        </authorList>
    </citation>
    <scope>NUCLEOTIDE SEQUENCE [LARGE SCALE GENOMIC DNA]</scope>
    <source>
        <strain evidence="3">T-177</strain>
    </source>
</reference>
<dbReference type="Proteomes" id="UP001556367">
    <property type="component" value="Unassembled WGS sequence"/>
</dbReference>
<proteinExistence type="predicted"/>
<name>A0ABR3IZC7_9AGAR</name>
<comment type="caution">
    <text evidence="2">The sequence shown here is derived from an EMBL/GenBank/DDBJ whole genome shotgun (WGS) entry which is preliminary data.</text>
</comment>
<evidence type="ECO:0000313" key="3">
    <source>
        <dbReference type="Proteomes" id="UP001556367"/>
    </source>
</evidence>
<evidence type="ECO:0000256" key="1">
    <source>
        <dbReference type="SAM" id="MobiDB-lite"/>
    </source>
</evidence>
<sequence length="78" mass="8596">MFSTEMMTPMMATMNSHRHMPTAPTRSLQRPKRSTPHMPERVTDTWTMLVLITIANTGAIEEGRAVAANGTDAGELLP</sequence>
<dbReference type="EMBL" id="JASNQZ010000012">
    <property type="protein sequence ID" value="KAL0948725.1"/>
    <property type="molecule type" value="Genomic_DNA"/>
</dbReference>
<keyword evidence="3" id="KW-1185">Reference proteome</keyword>